<dbReference type="EMBL" id="CP013655">
    <property type="protein sequence ID" value="ALS36069.1"/>
    <property type="molecule type" value="Genomic_DNA"/>
</dbReference>
<dbReference type="STRING" id="118060.ATZ35_02500"/>
<protein>
    <submittedName>
        <fullName evidence="1">Uncharacterized protein</fullName>
    </submittedName>
</protein>
<evidence type="ECO:0000313" key="2">
    <source>
        <dbReference type="Proteomes" id="UP000067523"/>
    </source>
</evidence>
<dbReference type="KEGG" id="erx:ATZ35_02500"/>
<reference evidence="2" key="1">
    <citation type="submission" date="2015-12" db="EMBL/GenBank/DDBJ databases">
        <authorList>
            <person name="Lauer A."/>
            <person name="Humrighouse B."/>
            <person name="Loparev V."/>
            <person name="Shewmaker P.L."/>
            <person name="Whitney A.M."/>
            <person name="McLaughlin R.W."/>
        </authorList>
    </citation>
    <scope>NUCLEOTIDE SEQUENCE [LARGE SCALE GENOMIC DNA]</scope>
    <source>
        <strain evidence="2">LMG 26678</strain>
    </source>
</reference>
<accession>A0A0U2LU13</accession>
<organism evidence="1 2">
    <name type="scientific">Enterococcus rotai</name>
    <dbReference type="NCBI Taxonomy" id="118060"/>
    <lineage>
        <taxon>Bacteria</taxon>
        <taxon>Bacillati</taxon>
        <taxon>Bacillota</taxon>
        <taxon>Bacilli</taxon>
        <taxon>Lactobacillales</taxon>
        <taxon>Enterococcaceae</taxon>
        <taxon>Enterococcus</taxon>
    </lineage>
</organism>
<keyword evidence="2" id="KW-1185">Reference proteome</keyword>
<proteinExistence type="predicted"/>
<dbReference type="Proteomes" id="UP000067523">
    <property type="component" value="Chromosome"/>
</dbReference>
<name>A0A0U2LU13_9ENTE</name>
<evidence type="ECO:0000313" key="1">
    <source>
        <dbReference type="EMBL" id="ALS36069.1"/>
    </source>
</evidence>
<dbReference type="AlphaFoldDB" id="A0A0U2LU13"/>
<gene>
    <name evidence="1" type="ORF">ATZ35_02500</name>
</gene>
<dbReference type="RefSeq" id="WP_208929357.1">
    <property type="nucleotide sequence ID" value="NZ_CP013655.1"/>
</dbReference>
<sequence length="182" mass="20766">MIHIDLSNELNSKGLTKIKDHFLGDLTPLGTSIPNFINDSIIKSHNSNMSYIINDSVFDNIECNGQELLTKKSEYINTIGFIGVSVYGNHDDIVLLEDDIGNQLSKPISFSAFHCQEPYYSDNYSIYEFREYLHSPIKGKERIEGTGGNLWEFTLSFKERIRLKKITLPDNPCIHIFSITVE</sequence>